<dbReference type="AlphaFoldDB" id="A0A9N9AEW6"/>
<dbReference type="InterPro" id="IPR025305">
    <property type="entry name" value="UCH_repeat_domain"/>
</dbReference>
<dbReference type="EMBL" id="CAJVPL010000757">
    <property type="protein sequence ID" value="CAG8527091.1"/>
    <property type="molecule type" value="Genomic_DNA"/>
</dbReference>
<evidence type="ECO:0000313" key="4">
    <source>
        <dbReference type="Proteomes" id="UP000789831"/>
    </source>
</evidence>
<proteinExistence type="predicted"/>
<gene>
    <name evidence="3" type="ORF">AGERDE_LOCUS5528</name>
</gene>
<protein>
    <submittedName>
        <fullName evidence="3">2399_t:CDS:1</fullName>
    </submittedName>
</protein>
<dbReference type="Proteomes" id="UP000789831">
    <property type="component" value="Unassembled WGS sequence"/>
</dbReference>
<evidence type="ECO:0000313" key="3">
    <source>
        <dbReference type="EMBL" id="CAG8527091.1"/>
    </source>
</evidence>
<evidence type="ECO:0000259" key="2">
    <source>
        <dbReference type="Pfam" id="PF13446"/>
    </source>
</evidence>
<feature type="region of interest" description="Disordered" evidence="1">
    <location>
        <begin position="1"/>
        <end position="23"/>
    </location>
</feature>
<accession>A0A9N9AEW6</accession>
<evidence type="ECO:0000256" key="1">
    <source>
        <dbReference type="SAM" id="MobiDB-lite"/>
    </source>
</evidence>
<feature type="domain" description="UCH repeated" evidence="2">
    <location>
        <begin position="32"/>
        <end position="89"/>
    </location>
</feature>
<organism evidence="3 4">
    <name type="scientific">Ambispora gerdemannii</name>
    <dbReference type="NCBI Taxonomy" id="144530"/>
    <lineage>
        <taxon>Eukaryota</taxon>
        <taxon>Fungi</taxon>
        <taxon>Fungi incertae sedis</taxon>
        <taxon>Mucoromycota</taxon>
        <taxon>Glomeromycotina</taxon>
        <taxon>Glomeromycetes</taxon>
        <taxon>Archaeosporales</taxon>
        <taxon>Ambisporaceae</taxon>
        <taxon>Ambispora</taxon>
    </lineage>
</organism>
<keyword evidence="4" id="KW-1185">Reference proteome</keyword>
<name>A0A9N9AEW6_9GLOM</name>
<sequence length="104" mass="11930">MANSEESDNDTIIPPNWEYGASLDAENPTEKDIKLAYEILDAQDTSITDELLIEIYRIRVFFVDIFPRQRKALAVIGKAKRSPIISRFLATEEGFQKVDYSSRM</sequence>
<comment type="caution">
    <text evidence="3">The sequence shown here is derived from an EMBL/GenBank/DDBJ whole genome shotgun (WGS) entry which is preliminary data.</text>
</comment>
<dbReference type="Pfam" id="PF13446">
    <property type="entry name" value="RPT"/>
    <property type="match status" value="1"/>
</dbReference>
<reference evidence="3" key="1">
    <citation type="submission" date="2021-06" db="EMBL/GenBank/DDBJ databases">
        <authorList>
            <person name="Kallberg Y."/>
            <person name="Tangrot J."/>
            <person name="Rosling A."/>
        </authorList>
    </citation>
    <scope>NUCLEOTIDE SEQUENCE</scope>
    <source>
        <strain evidence="3">MT106</strain>
    </source>
</reference>